<dbReference type="GO" id="GO:0043139">
    <property type="term" value="F:5'-3' DNA helicase activity"/>
    <property type="evidence" value="ECO:0007669"/>
    <property type="project" value="UniProtKB-EC"/>
</dbReference>
<comment type="catalytic activity">
    <reaction evidence="1">
        <text>ATP + H2O = ADP + phosphate + H(+)</text>
        <dbReference type="Rhea" id="RHEA:13065"/>
        <dbReference type="ChEBI" id="CHEBI:15377"/>
        <dbReference type="ChEBI" id="CHEBI:15378"/>
        <dbReference type="ChEBI" id="CHEBI:30616"/>
        <dbReference type="ChEBI" id="CHEBI:43474"/>
        <dbReference type="ChEBI" id="CHEBI:456216"/>
        <dbReference type="EC" id="5.6.2.3"/>
    </reaction>
</comment>
<dbReference type="PaxDb" id="4097-A0A1S4CGV6"/>
<dbReference type="Proteomes" id="UP000790787">
    <property type="component" value="Chromosome 9"/>
</dbReference>
<feature type="domain" description="DNA helicase Pif1-like DEAD-box helicase" evidence="2">
    <location>
        <begin position="1"/>
        <end position="110"/>
    </location>
</feature>
<dbReference type="KEGG" id="nta:107818681"/>
<evidence type="ECO:0000259" key="3">
    <source>
        <dbReference type="Pfam" id="PF21530"/>
    </source>
</evidence>
<accession>A0A1S4CGV6</accession>
<dbReference type="EC" id="5.6.2.3" evidence="1"/>
<dbReference type="Pfam" id="PF21530">
    <property type="entry name" value="Pif1_2B_dom"/>
    <property type="match status" value="1"/>
</dbReference>
<keyword evidence="1" id="KW-0227">DNA damage</keyword>
<comment type="cofactor">
    <cofactor evidence="1">
        <name>Mg(2+)</name>
        <dbReference type="ChEBI" id="CHEBI:18420"/>
    </cofactor>
</comment>
<keyword evidence="1" id="KW-0547">Nucleotide-binding</keyword>
<dbReference type="GO" id="GO:0006310">
    <property type="term" value="P:DNA recombination"/>
    <property type="evidence" value="ECO:0007669"/>
    <property type="project" value="UniProtKB-KW"/>
</dbReference>
<dbReference type="Pfam" id="PF05970">
    <property type="entry name" value="PIF1"/>
    <property type="match status" value="1"/>
</dbReference>
<keyword evidence="1" id="KW-0067">ATP-binding</keyword>
<dbReference type="GO" id="GO:0006281">
    <property type="term" value="P:DNA repair"/>
    <property type="evidence" value="ECO:0007669"/>
    <property type="project" value="UniProtKB-KW"/>
</dbReference>
<dbReference type="STRING" id="4097.A0A1S4CGV6"/>
<dbReference type="InterPro" id="IPR010285">
    <property type="entry name" value="DNA_helicase_pif1-like_DEAD"/>
</dbReference>
<sequence>MMHKYCFKALDQTLRDILRFKNVSSVDKPFGGKTVVLGGYFRQILSVIAKGSRQDIVKATFNSSYLWPHCEVLNLTKNMRLQRDQLDAHLDELKKISEWILAIGDGRIGSSIDGIEKVQIPDDLLINNCDDPISKIIESTYPDFFNHFSDIDYLQQRAILAPILDMVESINKYMVSLNHSPEKTYLSSDTVCMSDHSFSDLEHVHTPEFLNSIKCSGIPNHFITLKVGVPVMLLRSIDQSSRLCNGTRLIITRLGNRVIEVKVLMGNMAGQKMFIPRMTLTPSDARIPFKFQ</sequence>
<keyword evidence="1" id="KW-0234">DNA repair</keyword>
<dbReference type="OrthoDB" id="1217702at2759"/>
<evidence type="ECO:0000313" key="5">
    <source>
        <dbReference type="RefSeq" id="XP_016500204.1"/>
    </source>
</evidence>
<reference evidence="5" key="2">
    <citation type="submission" date="2025-08" db="UniProtKB">
        <authorList>
            <consortium name="RefSeq"/>
        </authorList>
    </citation>
    <scope>IDENTIFICATION</scope>
    <source>
        <tissue evidence="5">Leaf</tissue>
    </source>
</reference>
<reference evidence="4" key="1">
    <citation type="journal article" date="2014" name="Nat. Commun.">
        <title>The tobacco genome sequence and its comparison with those of tomato and potato.</title>
        <authorList>
            <person name="Sierro N."/>
            <person name="Battey J.N."/>
            <person name="Ouadi S."/>
            <person name="Bakaher N."/>
            <person name="Bovet L."/>
            <person name="Willig A."/>
            <person name="Goepfert S."/>
            <person name="Peitsch M.C."/>
            <person name="Ivanov N.V."/>
        </authorList>
    </citation>
    <scope>NUCLEOTIDE SEQUENCE [LARGE SCALE GENOMIC DNA]</scope>
</reference>
<keyword evidence="4" id="KW-1185">Reference proteome</keyword>
<keyword evidence="1" id="KW-0233">DNA recombination</keyword>
<dbReference type="InterPro" id="IPR049163">
    <property type="entry name" value="Pif1-like_2B_dom"/>
</dbReference>
<keyword evidence="1" id="KW-0347">Helicase</keyword>
<name>A0A1S4CGV6_TOBAC</name>
<organism evidence="4 5">
    <name type="scientific">Nicotiana tabacum</name>
    <name type="common">Common tobacco</name>
    <dbReference type="NCBI Taxonomy" id="4097"/>
    <lineage>
        <taxon>Eukaryota</taxon>
        <taxon>Viridiplantae</taxon>
        <taxon>Streptophyta</taxon>
        <taxon>Embryophyta</taxon>
        <taxon>Tracheophyta</taxon>
        <taxon>Spermatophyta</taxon>
        <taxon>Magnoliopsida</taxon>
        <taxon>eudicotyledons</taxon>
        <taxon>Gunneridae</taxon>
        <taxon>Pentapetalae</taxon>
        <taxon>asterids</taxon>
        <taxon>lamiids</taxon>
        <taxon>Solanales</taxon>
        <taxon>Solanaceae</taxon>
        <taxon>Nicotianoideae</taxon>
        <taxon>Nicotianeae</taxon>
        <taxon>Nicotiana</taxon>
    </lineage>
</organism>
<dbReference type="GO" id="GO:0005524">
    <property type="term" value="F:ATP binding"/>
    <property type="evidence" value="ECO:0007669"/>
    <property type="project" value="UniProtKB-KW"/>
</dbReference>
<dbReference type="SUPFAM" id="SSF52540">
    <property type="entry name" value="P-loop containing nucleoside triphosphate hydrolases"/>
    <property type="match status" value="1"/>
</dbReference>
<proteinExistence type="inferred from homology"/>
<protein>
    <recommendedName>
        <fullName evidence="1">ATP-dependent DNA helicase</fullName>
        <ecNumber evidence="1">5.6.2.3</ecNumber>
    </recommendedName>
</protein>
<evidence type="ECO:0000256" key="1">
    <source>
        <dbReference type="RuleBase" id="RU363044"/>
    </source>
</evidence>
<comment type="similarity">
    <text evidence="1">Belongs to the helicase family.</text>
</comment>
<feature type="domain" description="DNA helicase Pif1-like 2B" evidence="3">
    <location>
        <begin position="208"/>
        <end position="254"/>
    </location>
</feature>
<dbReference type="GeneID" id="107818681"/>
<keyword evidence="1" id="KW-0378">Hydrolase</keyword>
<evidence type="ECO:0000313" key="4">
    <source>
        <dbReference type="Proteomes" id="UP000790787"/>
    </source>
</evidence>
<gene>
    <name evidence="5" type="primary">LOC107818681</name>
</gene>
<dbReference type="PANTHER" id="PTHR10492:SF101">
    <property type="entry name" value="ATP-DEPENDENT DNA HELICASE"/>
    <property type="match status" value="1"/>
</dbReference>
<dbReference type="OMA" id="FASMELV"/>
<dbReference type="GO" id="GO:0000723">
    <property type="term" value="P:telomere maintenance"/>
    <property type="evidence" value="ECO:0007669"/>
    <property type="project" value="InterPro"/>
</dbReference>
<dbReference type="GO" id="GO:0016887">
    <property type="term" value="F:ATP hydrolysis activity"/>
    <property type="evidence" value="ECO:0007669"/>
    <property type="project" value="RHEA"/>
</dbReference>
<dbReference type="InterPro" id="IPR027417">
    <property type="entry name" value="P-loop_NTPase"/>
</dbReference>
<dbReference type="RefSeq" id="XP_016500204.1">
    <property type="nucleotide sequence ID" value="XM_016644718.1"/>
</dbReference>
<dbReference type="AlphaFoldDB" id="A0A1S4CGV6"/>
<evidence type="ECO:0000259" key="2">
    <source>
        <dbReference type="Pfam" id="PF05970"/>
    </source>
</evidence>
<dbReference type="PANTHER" id="PTHR10492">
    <property type="match status" value="1"/>
</dbReference>